<dbReference type="EMBL" id="LUCM01004286">
    <property type="protein sequence ID" value="KAA0194565.1"/>
    <property type="molecule type" value="Genomic_DNA"/>
</dbReference>
<accession>A0A8E0RXE6</accession>
<proteinExistence type="predicted"/>
<evidence type="ECO:0000313" key="3">
    <source>
        <dbReference type="Proteomes" id="UP000728185"/>
    </source>
</evidence>
<evidence type="ECO:0000256" key="1">
    <source>
        <dbReference type="SAM" id="MobiDB-lite"/>
    </source>
</evidence>
<gene>
    <name evidence="2" type="ORF">FBUS_01721</name>
</gene>
<name>A0A8E0RXE6_9TREM</name>
<feature type="region of interest" description="Disordered" evidence="1">
    <location>
        <begin position="378"/>
        <end position="408"/>
    </location>
</feature>
<feature type="compositionally biased region" description="Basic and acidic residues" evidence="1">
    <location>
        <begin position="378"/>
        <end position="389"/>
    </location>
</feature>
<protein>
    <submittedName>
        <fullName evidence="2">Uncharacterized protein</fullName>
    </submittedName>
</protein>
<sequence>MQIFQLLEPRLPDGQNMYQLVIQSTNVLNVLYTARKSFDPLFVFWLLPLQCVLGYEYALGESKGRSKKNEKNSLLAEGVQTYTLAMYLHLLTRVGHRAFEHSVSLGMKEEGWFKSRVERLLLQIPNVKQLFVGILRFNVVLFLWDQWFMQKFDFCVMDRMVQTVLSLLSDVIQEAETMIEINEVRLFSISFCILNTESISFTSNVKTSAFCLHNDFFFILMAQSQTIDNIRITMDYFIRDHFMATRSTKNVPRLRFLGAKTAAVYDSRLDEIDGERESPCPVHKIMVLEFPEEEEEERQMRFPEYELATSPITAHNELDQSEMCQLRVRLEFKMDVNRTPLILDGSQIGISVESRTWEKRPMFKFPKIVVTKMEVEKGKETDDEKKVTDEVDQPGMSASAEPTEKFPIPETPTKMIEMEETDPQVVLSEEKAIKLSPPPTPVDDPWVVYVKPSLDQLQMKRSTNHDPFCIYVDQLRFMPDNCTVFKVTGRLLNTGFDSELLDLSTLPEMAWGLKTGSSTAGFRRDPTAGSNVRSPLFPPDRRSIVNFTGQKQLEISSLLFLRVYTILKTSMKPCVVGNAVLRVFDDQGKLKLGGHQLRLRRQVPKPEETDKGIPFYDADSLDQSEYIPCASILFRLLPYTKEPLAMPAYRERCYRSFDSKPTALEWRIYRLYQSDKDDTLTFRRVIRELLMRESNADSRALRERSQQMNNECLENFVLQRLPPVRSLGNMSVPRQMLSIFPFRYRVTAGFQMRLIHATRLPVSRGDFVFGLGKVVRGESTKRKPPNKLYKYGTDDDLLFSLGLNLQSRMSDPQWDETTCLVNISQLHYLSGQHLYCVRLGSLFGEVTRPYPDPEALLVVQMFKIPLGFEVPGSIYLAKTTGDWFAQKKPAPLRTKAKRSKESTSLNSQHLLGWCAVQLFEW</sequence>
<dbReference type="OrthoDB" id="70142at2759"/>
<evidence type="ECO:0000313" key="2">
    <source>
        <dbReference type="EMBL" id="KAA0194565.1"/>
    </source>
</evidence>
<comment type="caution">
    <text evidence="2">The sequence shown here is derived from an EMBL/GenBank/DDBJ whole genome shotgun (WGS) entry which is preliminary data.</text>
</comment>
<reference evidence="2" key="1">
    <citation type="submission" date="2019-05" db="EMBL/GenBank/DDBJ databases">
        <title>Annotation for the trematode Fasciolopsis buski.</title>
        <authorList>
            <person name="Choi Y.-J."/>
        </authorList>
    </citation>
    <scope>NUCLEOTIDE SEQUENCE</scope>
    <source>
        <strain evidence="2">HT</strain>
        <tissue evidence="2">Whole worm</tissue>
    </source>
</reference>
<organism evidence="2 3">
    <name type="scientific">Fasciolopsis buskii</name>
    <dbReference type="NCBI Taxonomy" id="27845"/>
    <lineage>
        <taxon>Eukaryota</taxon>
        <taxon>Metazoa</taxon>
        <taxon>Spiralia</taxon>
        <taxon>Lophotrochozoa</taxon>
        <taxon>Platyhelminthes</taxon>
        <taxon>Trematoda</taxon>
        <taxon>Digenea</taxon>
        <taxon>Plagiorchiida</taxon>
        <taxon>Echinostomata</taxon>
        <taxon>Echinostomatoidea</taxon>
        <taxon>Fasciolidae</taxon>
        <taxon>Fasciolopsis</taxon>
    </lineage>
</organism>
<keyword evidence="3" id="KW-1185">Reference proteome</keyword>
<dbReference type="AlphaFoldDB" id="A0A8E0RXE6"/>
<dbReference type="Proteomes" id="UP000728185">
    <property type="component" value="Unassembled WGS sequence"/>
</dbReference>